<dbReference type="Proteomes" id="UP000224567">
    <property type="component" value="Unassembled WGS sequence"/>
</dbReference>
<organism evidence="1 2">
    <name type="scientific">Capsicum baccatum</name>
    <name type="common">Peruvian pepper</name>
    <dbReference type="NCBI Taxonomy" id="33114"/>
    <lineage>
        <taxon>Eukaryota</taxon>
        <taxon>Viridiplantae</taxon>
        <taxon>Streptophyta</taxon>
        <taxon>Embryophyta</taxon>
        <taxon>Tracheophyta</taxon>
        <taxon>Spermatophyta</taxon>
        <taxon>Magnoliopsida</taxon>
        <taxon>eudicotyledons</taxon>
        <taxon>Gunneridae</taxon>
        <taxon>Pentapetalae</taxon>
        <taxon>asterids</taxon>
        <taxon>lamiids</taxon>
        <taxon>Solanales</taxon>
        <taxon>Solanaceae</taxon>
        <taxon>Solanoideae</taxon>
        <taxon>Capsiceae</taxon>
        <taxon>Capsicum</taxon>
    </lineage>
</organism>
<reference evidence="1 2" key="1">
    <citation type="journal article" date="2017" name="Genome Biol.">
        <title>New reference genome sequences of hot pepper reveal the massive evolution of plant disease-resistance genes by retroduplication.</title>
        <authorList>
            <person name="Kim S."/>
            <person name="Park J."/>
            <person name="Yeom S.I."/>
            <person name="Kim Y.M."/>
            <person name="Seo E."/>
            <person name="Kim K.T."/>
            <person name="Kim M.S."/>
            <person name="Lee J.M."/>
            <person name="Cheong K."/>
            <person name="Shin H.S."/>
            <person name="Kim S.B."/>
            <person name="Han K."/>
            <person name="Lee J."/>
            <person name="Park M."/>
            <person name="Lee H.A."/>
            <person name="Lee H.Y."/>
            <person name="Lee Y."/>
            <person name="Oh S."/>
            <person name="Lee J.H."/>
            <person name="Choi E."/>
            <person name="Choi E."/>
            <person name="Lee S.E."/>
            <person name="Jeon J."/>
            <person name="Kim H."/>
            <person name="Choi G."/>
            <person name="Song H."/>
            <person name="Lee J."/>
            <person name="Lee S.C."/>
            <person name="Kwon J.K."/>
            <person name="Lee H.Y."/>
            <person name="Koo N."/>
            <person name="Hong Y."/>
            <person name="Kim R.W."/>
            <person name="Kang W.H."/>
            <person name="Huh J.H."/>
            <person name="Kang B.C."/>
            <person name="Yang T.J."/>
            <person name="Lee Y.H."/>
            <person name="Bennetzen J.L."/>
            <person name="Choi D."/>
        </authorList>
    </citation>
    <scope>NUCLEOTIDE SEQUENCE [LARGE SCALE GENOMIC DNA]</scope>
    <source>
        <strain evidence="2">cv. PBC81</strain>
    </source>
</reference>
<gene>
    <name evidence="1" type="ORF">CQW23_17261</name>
</gene>
<proteinExistence type="predicted"/>
<dbReference type="OrthoDB" id="10498688at2759"/>
<evidence type="ECO:0000313" key="2">
    <source>
        <dbReference type="Proteomes" id="UP000224567"/>
    </source>
</evidence>
<dbReference type="AlphaFoldDB" id="A0A2G2WD89"/>
<evidence type="ECO:0000313" key="1">
    <source>
        <dbReference type="EMBL" id="PHT43236.1"/>
    </source>
</evidence>
<name>A0A2G2WD89_CAPBA</name>
<keyword evidence="2" id="KW-1185">Reference proteome</keyword>
<accession>A0A2G2WD89</accession>
<reference evidence="2" key="2">
    <citation type="journal article" date="2017" name="J. Anim. Genet.">
        <title>Multiple reference genome sequences of hot pepper reveal the massive evolution of plant disease resistance genes by retroduplication.</title>
        <authorList>
            <person name="Kim S."/>
            <person name="Park J."/>
            <person name="Yeom S.-I."/>
            <person name="Kim Y.-M."/>
            <person name="Seo E."/>
            <person name="Kim K.-T."/>
            <person name="Kim M.-S."/>
            <person name="Lee J.M."/>
            <person name="Cheong K."/>
            <person name="Shin H.-S."/>
            <person name="Kim S.-B."/>
            <person name="Han K."/>
            <person name="Lee J."/>
            <person name="Park M."/>
            <person name="Lee H.-A."/>
            <person name="Lee H.-Y."/>
            <person name="Lee Y."/>
            <person name="Oh S."/>
            <person name="Lee J.H."/>
            <person name="Choi E."/>
            <person name="Choi E."/>
            <person name="Lee S.E."/>
            <person name="Jeon J."/>
            <person name="Kim H."/>
            <person name="Choi G."/>
            <person name="Song H."/>
            <person name="Lee J."/>
            <person name="Lee S.-C."/>
            <person name="Kwon J.-K."/>
            <person name="Lee H.-Y."/>
            <person name="Koo N."/>
            <person name="Hong Y."/>
            <person name="Kim R.W."/>
            <person name="Kang W.-H."/>
            <person name="Huh J.H."/>
            <person name="Kang B.-C."/>
            <person name="Yang T.-J."/>
            <person name="Lee Y.-H."/>
            <person name="Bennetzen J.L."/>
            <person name="Choi D."/>
        </authorList>
    </citation>
    <scope>NUCLEOTIDE SEQUENCE [LARGE SCALE GENOMIC DNA]</scope>
    <source>
        <strain evidence="2">cv. PBC81</strain>
    </source>
</reference>
<dbReference type="EMBL" id="MLFT02000007">
    <property type="protein sequence ID" value="PHT43236.1"/>
    <property type="molecule type" value="Genomic_DNA"/>
</dbReference>
<protein>
    <submittedName>
        <fullName evidence="1">Uncharacterized protein</fullName>
    </submittedName>
</protein>
<comment type="caution">
    <text evidence="1">The sequence shown here is derived from an EMBL/GenBank/DDBJ whole genome shotgun (WGS) entry which is preliminary data.</text>
</comment>
<sequence>MQLGCPNIEDLGFQGGDNLSEAIDLDDASLRFDCGYEILGSLQQSHPTRTGEDSRRLDCLVQGKILSVSESIFNHLETALKQERVGLQMSSQVAAAVSSVNMSQTMSVTAPDSMLTNSGCNRSIRLAFPSVPVHLSISLSLQTSLKKVVKQLIIKIVDCQSF</sequence>